<dbReference type="OrthoDB" id="128186at2"/>
<accession>A0A3Q9F037</accession>
<keyword evidence="5" id="KW-1185">Reference proteome</keyword>
<dbReference type="InterPro" id="IPR029058">
    <property type="entry name" value="AB_hydrolase_fold"/>
</dbReference>
<protein>
    <submittedName>
        <fullName evidence="4">Alpha/beta hydrolase</fullName>
    </submittedName>
</protein>
<name>A0A3Q9F037_9ACTN</name>
<dbReference type="Proteomes" id="UP000280298">
    <property type="component" value="Chromosome"/>
</dbReference>
<keyword evidence="2 4" id="KW-0378">Hydrolase</keyword>
<dbReference type="Pfam" id="PF07859">
    <property type="entry name" value="Abhydrolase_3"/>
    <property type="match status" value="1"/>
</dbReference>
<dbReference type="PANTHER" id="PTHR48081">
    <property type="entry name" value="AB HYDROLASE SUPERFAMILY PROTEIN C4A8.06C"/>
    <property type="match status" value="1"/>
</dbReference>
<dbReference type="Gene3D" id="3.40.50.1820">
    <property type="entry name" value="alpha/beta hydrolase"/>
    <property type="match status" value="1"/>
</dbReference>
<evidence type="ECO:0000313" key="4">
    <source>
        <dbReference type="EMBL" id="AZQ39998.1"/>
    </source>
</evidence>
<dbReference type="RefSeq" id="WP_126398847.1">
    <property type="nucleotide sequence ID" value="NZ_CP034539.1"/>
</dbReference>
<dbReference type="PANTHER" id="PTHR48081:SF8">
    <property type="entry name" value="ALPHA_BETA HYDROLASE FOLD-3 DOMAIN-CONTAINING PROTEIN-RELATED"/>
    <property type="match status" value="1"/>
</dbReference>
<dbReference type="PROSITE" id="PS01173">
    <property type="entry name" value="LIPASE_GDXG_HIS"/>
    <property type="match status" value="1"/>
</dbReference>
<comment type="similarity">
    <text evidence="1">Belongs to the 'GDXG' lipolytic enzyme family.</text>
</comment>
<evidence type="ECO:0000259" key="3">
    <source>
        <dbReference type="Pfam" id="PF07859"/>
    </source>
</evidence>
<sequence>MTAPSGSIVLEPAAQQFADATSQPPFLYELGPEKARKVLDDLQAEPIEKLDVDSEWVTVPADVGDVRVRIVRPRGAASPLPVVLYMHGGGWILGNADTHDRLVRELADGAQAAVVFVEYTRSPEAHYPVAIEQGYATAQWIVREGAAHGLDPDRMAVAGDSVGGNMTAALALMAKERGDVRFVHQSMYYPVTDAEMNTKSYADLATGYFLTAQAMEWFWNAYIPDRAQRSEITASPLKADIDQLAGLPSAFLLVDEADVLRDEGEAYAAKLRAAGVDITTVRYDGITHDFMMLNPLSDTHATRAAVAQAVAVLRDALRSSAAPS</sequence>
<dbReference type="KEGG" id="scya:EJ357_46865"/>
<proteinExistence type="inferred from homology"/>
<gene>
    <name evidence="4" type="ORF">EJ357_46865</name>
</gene>
<dbReference type="InterPro" id="IPR013094">
    <property type="entry name" value="AB_hydrolase_3"/>
</dbReference>
<dbReference type="EMBL" id="CP034539">
    <property type="protein sequence ID" value="AZQ39998.1"/>
    <property type="molecule type" value="Genomic_DNA"/>
</dbReference>
<reference evidence="4 5" key="1">
    <citation type="journal article" date="2019" name="Int. J. Syst. Evol. Microbiol.">
        <title>Streptomyces cyaneochromogenes sp. nov., a blue pigment-producing actinomycete from manganese-contaminated soil.</title>
        <authorList>
            <person name="Tang X."/>
            <person name="Zhao J."/>
            <person name="Li K."/>
            <person name="Chen Z."/>
            <person name="Sun Y."/>
            <person name="Gao J."/>
        </authorList>
    </citation>
    <scope>NUCLEOTIDE SEQUENCE [LARGE SCALE GENOMIC DNA]</scope>
    <source>
        <strain evidence="4 5">MK-45</strain>
    </source>
</reference>
<dbReference type="InterPro" id="IPR002168">
    <property type="entry name" value="Lipase_GDXG_HIS_AS"/>
</dbReference>
<organism evidence="4 5">
    <name type="scientific">Streptomyces cyaneochromogenes</name>
    <dbReference type="NCBI Taxonomy" id="2496836"/>
    <lineage>
        <taxon>Bacteria</taxon>
        <taxon>Bacillati</taxon>
        <taxon>Actinomycetota</taxon>
        <taxon>Actinomycetes</taxon>
        <taxon>Kitasatosporales</taxon>
        <taxon>Streptomycetaceae</taxon>
        <taxon>Streptomyces</taxon>
    </lineage>
</organism>
<dbReference type="GO" id="GO:0016787">
    <property type="term" value="F:hydrolase activity"/>
    <property type="evidence" value="ECO:0007669"/>
    <property type="project" value="UniProtKB-KW"/>
</dbReference>
<feature type="domain" description="Alpha/beta hydrolase fold-3" evidence="3">
    <location>
        <begin position="83"/>
        <end position="291"/>
    </location>
</feature>
<evidence type="ECO:0000256" key="1">
    <source>
        <dbReference type="ARBA" id="ARBA00010515"/>
    </source>
</evidence>
<evidence type="ECO:0000256" key="2">
    <source>
        <dbReference type="ARBA" id="ARBA00022801"/>
    </source>
</evidence>
<dbReference type="AlphaFoldDB" id="A0A3Q9F037"/>
<dbReference type="InterPro" id="IPR050300">
    <property type="entry name" value="GDXG_lipolytic_enzyme"/>
</dbReference>
<dbReference type="SUPFAM" id="SSF53474">
    <property type="entry name" value="alpha/beta-Hydrolases"/>
    <property type="match status" value="1"/>
</dbReference>
<evidence type="ECO:0000313" key="5">
    <source>
        <dbReference type="Proteomes" id="UP000280298"/>
    </source>
</evidence>